<proteinExistence type="inferred from homology"/>
<reference evidence="10" key="1">
    <citation type="submission" date="2016-10" db="EMBL/GenBank/DDBJ databases">
        <authorList>
            <person name="Varghese N."/>
            <person name="Submissions S."/>
        </authorList>
    </citation>
    <scope>NUCLEOTIDE SEQUENCE [LARGE SCALE GENOMIC DNA]</scope>
    <source>
        <strain evidence="10">DSM 23445</strain>
    </source>
</reference>
<evidence type="ECO:0000256" key="7">
    <source>
        <dbReference type="ARBA" id="ARBA00023237"/>
    </source>
</evidence>
<feature type="signal peptide" evidence="8">
    <location>
        <begin position="1"/>
        <end position="23"/>
    </location>
</feature>
<keyword evidence="4" id="KW-1134">Transmembrane beta strand</keyword>
<dbReference type="AlphaFoldDB" id="A0A1I7DVI4"/>
<evidence type="ECO:0000256" key="2">
    <source>
        <dbReference type="ARBA" id="ARBA00007613"/>
    </source>
</evidence>
<protein>
    <submittedName>
        <fullName evidence="9">Outer membrane protein TolC</fullName>
    </submittedName>
</protein>
<keyword evidence="8" id="KW-0732">Signal</keyword>
<dbReference type="GO" id="GO:0015562">
    <property type="term" value="F:efflux transmembrane transporter activity"/>
    <property type="evidence" value="ECO:0007669"/>
    <property type="project" value="InterPro"/>
</dbReference>
<dbReference type="InterPro" id="IPR051906">
    <property type="entry name" value="TolC-like"/>
</dbReference>
<dbReference type="Proteomes" id="UP000199673">
    <property type="component" value="Unassembled WGS sequence"/>
</dbReference>
<comment type="similarity">
    <text evidence="2">Belongs to the outer membrane factor (OMF) (TC 1.B.17) family.</text>
</comment>
<keyword evidence="5" id="KW-0812">Transmembrane</keyword>
<evidence type="ECO:0000313" key="10">
    <source>
        <dbReference type="Proteomes" id="UP000199673"/>
    </source>
</evidence>
<keyword evidence="3" id="KW-0813">Transport</keyword>
<comment type="subcellular location">
    <subcellularLocation>
        <location evidence="1">Cell outer membrane</location>
    </subcellularLocation>
</comment>
<feature type="chain" id="PRO_5011665450" evidence="8">
    <location>
        <begin position="24"/>
        <end position="466"/>
    </location>
</feature>
<dbReference type="OrthoDB" id="367883at2"/>
<dbReference type="GO" id="GO:0015288">
    <property type="term" value="F:porin activity"/>
    <property type="evidence" value="ECO:0007669"/>
    <property type="project" value="TreeGrafter"/>
</dbReference>
<dbReference type="STRING" id="305507.SAMN04489724_4453"/>
<evidence type="ECO:0000256" key="4">
    <source>
        <dbReference type="ARBA" id="ARBA00022452"/>
    </source>
</evidence>
<evidence type="ECO:0000256" key="1">
    <source>
        <dbReference type="ARBA" id="ARBA00004442"/>
    </source>
</evidence>
<dbReference type="EMBL" id="FPBF01000008">
    <property type="protein sequence ID" value="SFU15664.1"/>
    <property type="molecule type" value="Genomic_DNA"/>
</dbReference>
<dbReference type="GO" id="GO:1990281">
    <property type="term" value="C:efflux pump complex"/>
    <property type="evidence" value="ECO:0007669"/>
    <property type="project" value="TreeGrafter"/>
</dbReference>
<evidence type="ECO:0000256" key="3">
    <source>
        <dbReference type="ARBA" id="ARBA00022448"/>
    </source>
</evidence>
<evidence type="ECO:0000256" key="8">
    <source>
        <dbReference type="SAM" id="SignalP"/>
    </source>
</evidence>
<keyword evidence="6" id="KW-0472">Membrane</keyword>
<evidence type="ECO:0000256" key="5">
    <source>
        <dbReference type="ARBA" id="ARBA00022692"/>
    </source>
</evidence>
<dbReference type="PANTHER" id="PTHR30026:SF20">
    <property type="entry name" value="OUTER MEMBRANE PROTEIN TOLC"/>
    <property type="match status" value="1"/>
</dbReference>
<evidence type="ECO:0000256" key="6">
    <source>
        <dbReference type="ARBA" id="ARBA00023136"/>
    </source>
</evidence>
<sequence>MFKSTYYLLTFLALGLFKLEADAQEIPPTETLQLNLKETLEFALENNVDAKNARLEILVSETTIKEETAAGLPQVNGSFGLNYNPLVQVMFVPNEGPFADPNNPSDVVPLRFGVRYNSNLGVTVSQMIFDGSFFIGLRAAKTYKALTEFDRVKVENDVIENVKKAYFGVLVNAERIKLSEANLSRIDSLLEETTAMYEAGFSEKLDVSRIKVQRNNTYSQYERSRTAYEISKELLKIQMGLPEQYDIVITETLRELNPEQELRDLLAQEGVNRVEMDQLNTNIELTELDLKNNTVQYMPTLDFNGSFSRSGAGDSFSTTFDSQNWFSSSMLGIALNIPIFDGFSKSARIQRNRLQLRQLENQRFFLDQNIELEIFQAKQNLANDLKVLLVQRESMELAQEVYDMSRIKYNEGVGSNFEVVEADSDLIEAEINYLSALYDGLISKIDLEKALGIIYDELAKPSLPTR</sequence>
<keyword evidence="10" id="KW-1185">Reference proteome</keyword>
<dbReference type="SUPFAM" id="SSF56954">
    <property type="entry name" value="Outer membrane efflux proteins (OEP)"/>
    <property type="match status" value="1"/>
</dbReference>
<dbReference type="PANTHER" id="PTHR30026">
    <property type="entry name" value="OUTER MEMBRANE PROTEIN TOLC"/>
    <property type="match status" value="1"/>
</dbReference>
<accession>A0A1I7DVI4</accession>
<dbReference type="GO" id="GO:0009279">
    <property type="term" value="C:cell outer membrane"/>
    <property type="evidence" value="ECO:0007669"/>
    <property type="project" value="UniProtKB-SubCell"/>
</dbReference>
<gene>
    <name evidence="9" type="ORF">SAMN04489724_4453</name>
</gene>
<dbReference type="Pfam" id="PF02321">
    <property type="entry name" value="OEP"/>
    <property type="match status" value="2"/>
</dbReference>
<dbReference type="InterPro" id="IPR003423">
    <property type="entry name" value="OMP_efflux"/>
</dbReference>
<evidence type="ECO:0000313" key="9">
    <source>
        <dbReference type="EMBL" id="SFU15664.1"/>
    </source>
</evidence>
<keyword evidence="7" id="KW-0998">Cell outer membrane</keyword>
<dbReference type="RefSeq" id="WP_091697399.1">
    <property type="nucleotide sequence ID" value="NZ_FPBF01000008.1"/>
</dbReference>
<name>A0A1I7DVI4_9BACT</name>
<organism evidence="9 10">
    <name type="scientific">Algoriphagus locisalis</name>
    <dbReference type="NCBI Taxonomy" id="305507"/>
    <lineage>
        <taxon>Bacteria</taxon>
        <taxon>Pseudomonadati</taxon>
        <taxon>Bacteroidota</taxon>
        <taxon>Cytophagia</taxon>
        <taxon>Cytophagales</taxon>
        <taxon>Cyclobacteriaceae</taxon>
        <taxon>Algoriphagus</taxon>
    </lineage>
</organism>
<dbReference type="Gene3D" id="1.20.1600.10">
    <property type="entry name" value="Outer membrane efflux proteins (OEP)"/>
    <property type="match status" value="1"/>
</dbReference>